<feature type="compositionally biased region" description="Low complexity" evidence="2">
    <location>
        <begin position="1"/>
        <end position="13"/>
    </location>
</feature>
<comment type="caution">
    <text evidence="3">The sequence shown here is derived from an EMBL/GenBank/DDBJ whole genome shotgun (WGS) entry which is preliminary data.</text>
</comment>
<organism evidence="3 4">
    <name type="scientific">Pelagomonas calceolata</name>
    <dbReference type="NCBI Taxonomy" id="35677"/>
    <lineage>
        <taxon>Eukaryota</taxon>
        <taxon>Sar</taxon>
        <taxon>Stramenopiles</taxon>
        <taxon>Ochrophyta</taxon>
        <taxon>Pelagophyceae</taxon>
        <taxon>Pelagomonadales</taxon>
        <taxon>Pelagomonadaceae</taxon>
        <taxon>Pelagomonas</taxon>
    </lineage>
</organism>
<proteinExistence type="predicted"/>
<keyword evidence="1" id="KW-0175">Coiled coil</keyword>
<feature type="region of interest" description="Disordered" evidence="2">
    <location>
        <begin position="1"/>
        <end position="25"/>
    </location>
</feature>
<protein>
    <submittedName>
        <fullName evidence="3">Uncharacterized protein</fullName>
    </submittedName>
</protein>
<reference evidence="3" key="1">
    <citation type="submission" date="2021-11" db="EMBL/GenBank/DDBJ databases">
        <authorList>
            <consortium name="Genoscope - CEA"/>
            <person name="William W."/>
        </authorList>
    </citation>
    <scope>NUCLEOTIDE SEQUENCE</scope>
</reference>
<feature type="coiled-coil region" evidence="1">
    <location>
        <begin position="129"/>
        <end position="199"/>
    </location>
</feature>
<dbReference type="Proteomes" id="UP000789595">
    <property type="component" value="Unassembled WGS sequence"/>
</dbReference>
<evidence type="ECO:0000256" key="1">
    <source>
        <dbReference type="SAM" id="Coils"/>
    </source>
</evidence>
<evidence type="ECO:0000313" key="3">
    <source>
        <dbReference type="EMBL" id="CAH0363852.1"/>
    </source>
</evidence>
<keyword evidence="4" id="KW-1185">Reference proteome</keyword>
<evidence type="ECO:0000313" key="4">
    <source>
        <dbReference type="Proteomes" id="UP000789595"/>
    </source>
</evidence>
<feature type="region of interest" description="Disordered" evidence="2">
    <location>
        <begin position="211"/>
        <end position="230"/>
    </location>
</feature>
<accession>A0A8J2S364</accession>
<sequence>MPAKKAAAGTPAARSPPPKSARQEVRQLRGELEDLLQDIDADDAAPAPGPGVVDAAIFDSGDHDRESLAREALRRALAQEQDAHRRTAAGVDSVRLEAEEARAHFQVALATERAETVRLRSLVRKLSVASSGQALVDDYERQLEKLKKRNARLQRRNVQLELARRSSTTAKPTPLLRVAKRQAKELKRLETENDLLKKKNRKLPLALRIAKSQTSARRRERTRSNLTKNC</sequence>
<name>A0A8J2S364_9STRA</name>
<dbReference type="EMBL" id="CAKKNE010000001">
    <property type="protein sequence ID" value="CAH0363852.1"/>
    <property type="molecule type" value="Genomic_DNA"/>
</dbReference>
<dbReference type="AlphaFoldDB" id="A0A8J2S364"/>
<evidence type="ECO:0000256" key="2">
    <source>
        <dbReference type="SAM" id="MobiDB-lite"/>
    </source>
</evidence>
<gene>
    <name evidence="3" type="ORF">PECAL_1P01880</name>
</gene>